<evidence type="ECO:0000259" key="5">
    <source>
        <dbReference type="PROSITE" id="PS50994"/>
    </source>
</evidence>
<name>A0A9Q3FF94_9BASI</name>
<comment type="catalytic activity">
    <reaction evidence="3">
        <text>DNA(n) + a 2'-deoxyribonucleoside 5'-triphosphate = DNA(n+1) + diphosphate</text>
        <dbReference type="Rhea" id="RHEA:22508"/>
        <dbReference type="Rhea" id="RHEA-COMP:17339"/>
        <dbReference type="Rhea" id="RHEA-COMP:17340"/>
        <dbReference type="ChEBI" id="CHEBI:33019"/>
        <dbReference type="ChEBI" id="CHEBI:61560"/>
        <dbReference type="ChEBI" id="CHEBI:173112"/>
        <dbReference type="EC" id="2.7.7.49"/>
    </reaction>
</comment>
<dbReference type="OrthoDB" id="2671929at2759"/>
<dbReference type="GO" id="GO:0003887">
    <property type="term" value="F:DNA-directed DNA polymerase activity"/>
    <property type="evidence" value="ECO:0007669"/>
    <property type="project" value="UniProtKB-EC"/>
</dbReference>
<dbReference type="SUPFAM" id="SSF53098">
    <property type="entry name" value="Ribonuclease H-like"/>
    <property type="match status" value="1"/>
</dbReference>
<evidence type="ECO:0000256" key="3">
    <source>
        <dbReference type="ARBA" id="ARBA00048173"/>
    </source>
</evidence>
<evidence type="ECO:0000256" key="4">
    <source>
        <dbReference type="ARBA" id="ARBA00049244"/>
    </source>
</evidence>
<dbReference type="InterPro" id="IPR039537">
    <property type="entry name" value="Retrotran_Ty1/copia-like"/>
</dbReference>
<reference evidence="6" key="1">
    <citation type="submission" date="2021-03" db="EMBL/GenBank/DDBJ databases">
        <title>Draft genome sequence of rust myrtle Austropuccinia psidii MF-1, a brazilian biotype.</title>
        <authorList>
            <person name="Quecine M.C."/>
            <person name="Pachon D.M.R."/>
            <person name="Bonatelli M.L."/>
            <person name="Correr F.H."/>
            <person name="Franceschini L.M."/>
            <person name="Leite T.F."/>
            <person name="Margarido G.R.A."/>
            <person name="Almeida C.A."/>
            <person name="Ferrarezi J.A."/>
            <person name="Labate C.A."/>
        </authorList>
    </citation>
    <scope>NUCLEOTIDE SEQUENCE</scope>
    <source>
        <strain evidence="6">MF-1</strain>
    </source>
</reference>
<dbReference type="PANTHER" id="PTHR42648">
    <property type="entry name" value="TRANSPOSASE, PUTATIVE-RELATED"/>
    <property type="match status" value="1"/>
</dbReference>
<keyword evidence="1" id="KW-0815">Transposition</keyword>
<dbReference type="GO" id="GO:0003723">
    <property type="term" value="F:RNA binding"/>
    <property type="evidence" value="ECO:0007669"/>
    <property type="project" value="UniProtKB-KW"/>
</dbReference>
<dbReference type="AlphaFoldDB" id="A0A9Q3FF94"/>
<dbReference type="Gene3D" id="3.30.420.10">
    <property type="entry name" value="Ribonuclease H-like superfamily/Ribonuclease H"/>
    <property type="match status" value="1"/>
</dbReference>
<dbReference type="InterPro" id="IPR012337">
    <property type="entry name" value="RNaseH-like_sf"/>
</dbReference>
<dbReference type="GO" id="GO:0032196">
    <property type="term" value="P:transposition"/>
    <property type="evidence" value="ECO:0007669"/>
    <property type="project" value="UniProtKB-KW"/>
</dbReference>
<feature type="domain" description="Integrase catalytic" evidence="5">
    <location>
        <begin position="1"/>
        <end position="96"/>
    </location>
</feature>
<evidence type="ECO:0000256" key="2">
    <source>
        <dbReference type="ARBA" id="ARBA00022884"/>
    </source>
</evidence>
<protein>
    <recommendedName>
        <fullName evidence="5">Integrase catalytic domain-containing protein</fullName>
    </recommendedName>
</protein>
<sequence length="271" mass="31066">MVRTDNGTEFANSIFNEFLTQNGIINGYYMPYKHHQNGKIERTNRTISEMALTSLIEAKLPLFLLPWAFQNSVWVFNIYFHADSSMTPFEALSKKRPSLELLQVFGAKSYLYNHNFKKDFSPRETIGYHVGVSEDSKGWLSWVPTRKDIIKLAGVSFDELTFYNNKVVKNNISLIQVQDLFDDSMVNELNCQDKSLINTSNSTGLQLLVPSNYREALISNNKTDWICAISKEIESMVTEMAFTPFNLHDALKEVPHESILGAKWVFTNKPD</sequence>
<dbReference type="Pfam" id="PF25597">
    <property type="entry name" value="SH3_retrovirus"/>
    <property type="match status" value="1"/>
</dbReference>
<keyword evidence="7" id="KW-1185">Reference proteome</keyword>
<dbReference type="PROSITE" id="PS50994">
    <property type="entry name" value="INTEGRASE"/>
    <property type="match status" value="1"/>
</dbReference>
<dbReference type="InterPro" id="IPR001584">
    <property type="entry name" value="Integrase_cat-core"/>
</dbReference>
<dbReference type="InterPro" id="IPR036397">
    <property type="entry name" value="RNaseH_sf"/>
</dbReference>
<dbReference type="GO" id="GO:0005634">
    <property type="term" value="C:nucleus"/>
    <property type="evidence" value="ECO:0007669"/>
    <property type="project" value="UniProtKB-ARBA"/>
</dbReference>
<proteinExistence type="predicted"/>
<evidence type="ECO:0000313" key="6">
    <source>
        <dbReference type="EMBL" id="MBW0537889.1"/>
    </source>
</evidence>
<dbReference type="GO" id="GO:0015074">
    <property type="term" value="P:DNA integration"/>
    <property type="evidence" value="ECO:0007669"/>
    <property type="project" value="InterPro"/>
</dbReference>
<accession>A0A9Q3FF94</accession>
<evidence type="ECO:0000256" key="1">
    <source>
        <dbReference type="ARBA" id="ARBA00022578"/>
    </source>
</evidence>
<dbReference type="InterPro" id="IPR057670">
    <property type="entry name" value="SH3_retrovirus"/>
</dbReference>
<dbReference type="EMBL" id="AVOT02042487">
    <property type="protein sequence ID" value="MBW0537889.1"/>
    <property type="molecule type" value="Genomic_DNA"/>
</dbReference>
<dbReference type="PANTHER" id="PTHR42648:SF18">
    <property type="entry name" value="RETROTRANSPOSON, UNCLASSIFIED-LIKE PROTEIN"/>
    <property type="match status" value="1"/>
</dbReference>
<dbReference type="GO" id="GO:0003964">
    <property type="term" value="F:RNA-directed DNA polymerase activity"/>
    <property type="evidence" value="ECO:0007669"/>
    <property type="project" value="UniProtKB-EC"/>
</dbReference>
<dbReference type="Proteomes" id="UP000765509">
    <property type="component" value="Unassembled WGS sequence"/>
</dbReference>
<evidence type="ECO:0000313" key="7">
    <source>
        <dbReference type="Proteomes" id="UP000765509"/>
    </source>
</evidence>
<comment type="catalytic activity">
    <reaction evidence="4">
        <text>DNA(n) + a 2'-deoxyribonucleoside 5'-triphosphate = DNA(n+1) + diphosphate</text>
        <dbReference type="Rhea" id="RHEA:22508"/>
        <dbReference type="Rhea" id="RHEA-COMP:17339"/>
        <dbReference type="Rhea" id="RHEA-COMP:17340"/>
        <dbReference type="ChEBI" id="CHEBI:33019"/>
        <dbReference type="ChEBI" id="CHEBI:61560"/>
        <dbReference type="ChEBI" id="CHEBI:173112"/>
        <dbReference type="EC" id="2.7.7.7"/>
    </reaction>
</comment>
<organism evidence="6 7">
    <name type="scientific">Austropuccinia psidii MF-1</name>
    <dbReference type="NCBI Taxonomy" id="1389203"/>
    <lineage>
        <taxon>Eukaryota</taxon>
        <taxon>Fungi</taxon>
        <taxon>Dikarya</taxon>
        <taxon>Basidiomycota</taxon>
        <taxon>Pucciniomycotina</taxon>
        <taxon>Pucciniomycetes</taxon>
        <taxon>Pucciniales</taxon>
        <taxon>Sphaerophragmiaceae</taxon>
        <taxon>Austropuccinia</taxon>
    </lineage>
</organism>
<comment type="caution">
    <text evidence="6">The sequence shown here is derived from an EMBL/GenBank/DDBJ whole genome shotgun (WGS) entry which is preliminary data.</text>
</comment>
<gene>
    <name evidence="6" type="ORF">O181_077604</name>
</gene>
<keyword evidence="2" id="KW-0694">RNA-binding</keyword>